<dbReference type="GeneID" id="109706014"/>
<sequence>MKNRFDLRFLKRRFDAFGGGPEGKRARPPQGSGLAGAAPPQRVQKKLSAVASRVPAEPVCAKEEATTPELVCAKKALDILNCIAALPFDRDTCLRLLDALRTYVLHRLSSHSSTNYAQSNQSEEQAVQMSCLFTTLILGSIREFNP</sequence>
<dbReference type="AlphaFoldDB" id="A0A6P5EM04"/>
<dbReference type="RefSeq" id="XP_020082408.1">
    <property type="nucleotide sequence ID" value="XM_020226819.1"/>
</dbReference>
<evidence type="ECO:0000313" key="3">
    <source>
        <dbReference type="RefSeq" id="XP_020082408.1"/>
    </source>
</evidence>
<dbReference type="OrthoDB" id="13601at2759"/>
<dbReference type="PANTHER" id="PTHR37750">
    <property type="entry name" value="COX19-LIKE CHCH FAMILY PROTEIN"/>
    <property type="match status" value="1"/>
</dbReference>
<evidence type="ECO:0000256" key="1">
    <source>
        <dbReference type="SAM" id="MobiDB-lite"/>
    </source>
</evidence>
<accession>A0A6P5EM04</accession>
<proteinExistence type="predicted"/>
<dbReference type="Proteomes" id="UP000515123">
    <property type="component" value="Unplaced"/>
</dbReference>
<organism evidence="2 3">
    <name type="scientific">Ananas comosus</name>
    <name type="common">Pineapple</name>
    <name type="synonym">Ananas ananas</name>
    <dbReference type="NCBI Taxonomy" id="4615"/>
    <lineage>
        <taxon>Eukaryota</taxon>
        <taxon>Viridiplantae</taxon>
        <taxon>Streptophyta</taxon>
        <taxon>Embryophyta</taxon>
        <taxon>Tracheophyta</taxon>
        <taxon>Spermatophyta</taxon>
        <taxon>Magnoliopsida</taxon>
        <taxon>Liliopsida</taxon>
        <taxon>Poales</taxon>
        <taxon>Bromeliaceae</taxon>
        <taxon>Bromelioideae</taxon>
        <taxon>Ananas</taxon>
    </lineage>
</organism>
<evidence type="ECO:0000313" key="2">
    <source>
        <dbReference type="Proteomes" id="UP000515123"/>
    </source>
</evidence>
<dbReference type="PANTHER" id="PTHR37750:SF1">
    <property type="entry name" value="COX19-LIKE CHCH FAMILY PROTEIN"/>
    <property type="match status" value="1"/>
</dbReference>
<keyword evidence="2" id="KW-1185">Reference proteome</keyword>
<reference evidence="2" key="1">
    <citation type="journal article" date="2015" name="Nat. Genet.">
        <title>The pineapple genome and the evolution of CAM photosynthesis.</title>
        <authorList>
            <person name="Ming R."/>
            <person name="VanBuren R."/>
            <person name="Wai C.M."/>
            <person name="Tang H."/>
            <person name="Schatz M.C."/>
            <person name="Bowers J.E."/>
            <person name="Lyons E."/>
            <person name="Wang M.L."/>
            <person name="Chen J."/>
            <person name="Biggers E."/>
            <person name="Zhang J."/>
            <person name="Huang L."/>
            <person name="Zhang L."/>
            <person name="Miao W."/>
            <person name="Zhang J."/>
            <person name="Ye Z."/>
            <person name="Miao C."/>
            <person name="Lin Z."/>
            <person name="Wang H."/>
            <person name="Zhou H."/>
            <person name="Yim W.C."/>
            <person name="Priest H.D."/>
            <person name="Zheng C."/>
            <person name="Woodhouse M."/>
            <person name="Edger P.P."/>
            <person name="Guyot R."/>
            <person name="Guo H.B."/>
            <person name="Guo H."/>
            <person name="Zheng G."/>
            <person name="Singh R."/>
            <person name="Sharma A."/>
            <person name="Min X."/>
            <person name="Zheng Y."/>
            <person name="Lee H."/>
            <person name="Gurtowski J."/>
            <person name="Sedlazeck F.J."/>
            <person name="Harkess A."/>
            <person name="McKain M.R."/>
            <person name="Liao Z."/>
            <person name="Fang J."/>
            <person name="Liu J."/>
            <person name="Zhang X."/>
            <person name="Zhang Q."/>
            <person name="Hu W."/>
            <person name="Qin Y."/>
            <person name="Wang K."/>
            <person name="Chen L.Y."/>
            <person name="Shirley N."/>
            <person name="Lin Y.R."/>
            <person name="Liu L.Y."/>
            <person name="Hernandez A.G."/>
            <person name="Wright C.L."/>
            <person name="Bulone V."/>
            <person name="Tuskan G.A."/>
            <person name="Heath K."/>
            <person name="Zee F."/>
            <person name="Moore P.H."/>
            <person name="Sunkar R."/>
            <person name="Leebens-Mack J.H."/>
            <person name="Mockler T."/>
            <person name="Bennetzen J.L."/>
            <person name="Freeling M."/>
            <person name="Sankoff D."/>
            <person name="Paterson A.H."/>
            <person name="Zhu X."/>
            <person name="Yang X."/>
            <person name="Smith J.A."/>
            <person name="Cushman J.C."/>
            <person name="Paull R.E."/>
            <person name="Yu Q."/>
        </authorList>
    </citation>
    <scope>NUCLEOTIDE SEQUENCE [LARGE SCALE GENOMIC DNA]</scope>
    <source>
        <strain evidence="2">cv. F153</strain>
    </source>
</reference>
<feature type="region of interest" description="Disordered" evidence="1">
    <location>
        <begin position="16"/>
        <end position="40"/>
    </location>
</feature>
<reference evidence="3" key="2">
    <citation type="submission" date="2025-08" db="UniProtKB">
        <authorList>
            <consortium name="RefSeq"/>
        </authorList>
    </citation>
    <scope>IDENTIFICATION</scope>
    <source>
        <tissue evidence="3">Leaf</tissue>
    </source>
</reference>
<name>A0A6P5EM04_ANACO</name>
<protein>
    <submittedName>
        <fullName evidence="3">Uncharacterized protein LOC109706014</fullName>
    </submittedName>
</protein>
<gene>
    <name evidence="3" type="primary">LOC109706014</name>
</gene>